<dbReference type="InterPro" id="IPR016163">
    <property type="entry name" value="Ald_DH_C"/>
</dbReference>
<dbReference type="PANTHER" id="PTHR43353">
    <property type="entry name" value="SUCCINATE-SEMIALDEHYDE DEHYDROGENASE, MITOCHONDRIAL"/>
    <property type="match status" value="1"/>
</dbReference>
<dbReference type="AlphaFoldDB" id="A0A410GEW1"/>
<feature type="domain" description="Aldehyde dehydrogenase" evidence="5">
    <location>
        <begin position="32"/>
        <end position="482"/>
    </location>
</feature>
<proteinExistence type="inferred from homology"/>
<comment type="similarity">
    <text evidence="1 4">Belongs to the aldehyde dehydrogenase family.</text>
</comment>
<dbReference type="InterPro" id="IPR050740">
    <property type="entry name" value="Aldehyde_DH_Superfamily"/>
</dbReference>
<dbReference type="Gene3D" id="3.40.309.10">
    <property type="entry name" value="Aldehyde Dehydrogenase, Chain A, domain 2"/>
    <property type="match status" value="1"/>
</dbReference>
<name>A0A410GEW1_9BURK</name>
<dbReference type="GO" id="GO:0004777">
    <property type="term" value="F:succinate-semialdehyde dehydrogenase (NAD+) activity"/>
    <property type="evidence" value="ECO:0007669"/>
    <property type="project" value="TreeGrafter"/>
</dbReference>
<keyword evidence="2 4" id="KW-0560">Oxidoreductase</keyword>
<evidence type="ECO:0000256" key="2">
    <source>
        <dbReference type="ARBA" id="ARBA00023002"/>
    </source>
</evidence>
<evidence type="ECO:0000256" key="1">
    <source>
        <dbReference type="ARBA" id="ARBA00009986"/>
    </source>
</evidence>
<organism evidence="6 7">
    <name type="scientific">Pollutimonas thiosulfatoxidans</name>
    <dbReference type="NCBI Taxonomy" id="2028345"/>
    <lineage>
        <taxon>Bacteria</taxon>
        <taxon>Pseudomonadati</taxon>
        <taxon>Pseudomonadota</taxon>
        <taxon>Betaproteobacteria</taxon>
        <taxon>Burkholderiales</taxon>
        <taxon>Alcaligenaceae</taxon>
        <taxon>Pollutimonas</taxon>
    </lineage>
</organism>
<keyword evidence="7" id="KW-1185">Reference proteome</keyword>
<dbReference type="KEGG" id="pus:CKA81_13840"/>
<evidence type="ECO:0000256" key="3">
    <source>
        <dbReference type="PROSITE-ProRule" id="PRU10007"/>
    </source>
</evidence>
<dbReference type="Gene3D" id="3.40.605.10">
    <property type="entry name" value="Aldehyde Dehydrogenase, Chain A, domain 1"/>
    <property type="match status" value="1"/>
</dbReference>
<dbReference type="InterPro" id="IPR015590">
    <property type="entry name" value="Aldehyde_DH_dom"/>
</dbReference>
<accession>A0A410GEW1</accession>
<sequence>MAPDTLHGQDYADPALHAQGLYIAGEWLPGTGIPVVDPATGDLLAEVPDACTEQAMRAIDAAEAAAANWRSTPARQRAEILRRWFQLMTEHADELARLISLENGKALSDARGEVAYAAEFFRWYAEEAVRIPGEFRHAPSGAHHILVDHQPIGIAVLITPWNFPAAMATRKIGPALAAGCTVILKPASETPLTAYAMARLGAQAGVPPGVVNVLTSTQPAAITNAMLADPRVRKLSFTGSTGVGRVLLAEAAKTVVSCSMELGGNAPFLVFDDADLEAALDGAMVAKMRNAGEACTAANRFYVQSGIHDAFVAGLTKRMAALRVGAGTDKATEVGPMITTAAVAKLDRLVSAAVAQGARVHTGGKPLPGNGYFYPPTVLDKVPLDAEIAHAEIFGPVACVYRFEDEAEAIALANDTEYGLAAYVYSADLSRALRVGKGIESGMIAINRGLMSDPAAPFGGVKQSGLGREGGVTGILEFMEPKYFAVDF</sequence>
<dbReference type="PROSITE" id="PS00687">
    <property type="entry name" value="ALDEHYDE_DEHYDR_GLU"/>
    <property type="match status" value="1"/>
</dbReference>
<dbReference type="InterPro" id="IPR016161">
    <property type="entry name" value="Ald_DH/histidinol_DH"/>
</dbReference>
<dbReference type="SUPFAM" id="SSF53720">
    <property type="entry name" value="ALDH-like"/>
    <property type="match status" value="1"/>
</dbReference>
<dbReference type="RefSeq" id="WP_128355804.1">
    <property type="nucleotide sequence ID" value="NZ_CP022987.1"/>
</dbReference>
<dbReference type="FunFam" id="3.40.309.10:FF:000004">
    <property type="entry name" value="Succinate-semialdehyde dehydrogenase I"/>
    <property type="match status" value="1"/>
</dbReference>
<evidence type="ECO:0000313" key="6">
    <source>
        <dbReference type="EMBL" id="QAA94809.1"/>
    </source>
</evidence>
<dbReference type="EMBL" id="CP022987">
    <property type="protein sequence ID" value="QAA94809.1"/>
    <property type="molecule type" value="Genomic_DNA"/>
</dbReference>
<dbReference type="InterPro" id="IPR029510">
    <property type="entry name" value="Ald_DH_CS_GLU"/>
</dbReference>
<dbReference type="GO" id="GO:0009450">
    <property type="term" value="P:gamma-aminobutyric acid catabolic process"/>
    <property type="evidence" value="ECO:0007669"/>
    <property type="project" value="TreeGrafter"/>
</dbReference>
<dbReference type="Pfam" id="PF00171">
    <property type="entry name" value="Aldedh"/>
    <property type="match status" value="1"/>
</dbReference>
<evidence type="ECO:0000259" key="5">
    <source>
        <dbReference type="Pfam" id="PF00171"/>
    </source>
</evidence>
<dbReference type="FunFam" id="3.40.605.10:FF:000005">
    <property type="entry name" value="Succinate-semialdehyde dehydrogenase I"/>
    <property type="match status" value="1"/>
</dbReference>
<evidence type="ECO:0000313" key="7">
    <source>
        <dbReference type="Proteomes" id="UP000283474"/>
    </source>
</evidence>
<dbReference type="OrthoDB" id="6187633at2"/>
<dbReference type="InterPro" id="IPR016162">
    <property type="entry name" value="Ald_DH_N"/>
</dbReference>
<dbReference type="CDD" id="cd07103">
    <property type="entry name" value="ALDH_F5_SSADH_GabD"/>
    <property type="match status" value="1"/>
</dbReference>
<dbReference type="PANTHER" id="PTHR43353:SF5">
    <property type="entry name" value="SUCCINATE-SEMIALDEHYDE DEHYDROGENASE, MITOCHONDRIAL"/>
    <property type="match status" value="1"/>
</dbReference>
<feature type="active site" evidence="3">
    <location>
        <position position="261"/>
    </location>
</feature>
<gene>
    <name evidence="6" type="ORF">CKA81_13840</name>
</gene>
<protein>
    <submittedName>
        <fullName evidence="6">NAD-dependent succinate-semialdehyde dehydrogenase</fullName>
    </submittedName>
</protein>
<dbReference type="Proteomes" id="UP000283474">
    <property type="component" value="Chromosome"/>
</dbReference>
<evidence type="ECO:0000256" key="4">
    <source>
        <dbReference type="RuleBase" id="RU003345"/>
    </source>
</evidence>
<reference evidence="6 7" key="1">
    <citation type="submission" date="2017-08" db="EMBL/GenBank/DDBJ databases">
        <authorList>
            <person name="Park S.-J."/>
            <person name="Kim H."/>
        </authorList>
    </citation>
    <scope>NUCLEOTIDE SEQUENCE [LARGE SCALE GENOMIC DNA]</scope>
    <source>
        <strain evidence="7">ye3</strain>
    </source>
</reference>